<proteinExistence type="predicted"/>
<accession>A0A0A8XNS2</accession>
<protein>
    <submittedName>
        <fullName evidence="1">Uncharacterized protein</fullName>
    </submittedName>
</protein>
<reference evidence="1" key="2">
    <citation type="journal article" date="2015" name="Data Brief">
        <title>Shoot transcriptome of the giant reed, Arundo donax.</title>
        <authorList>
            <person name="Barrero R.A."/>
            <person name="Guerrero F.D."/>
            <person name="Moolhuijzen P."/>
            <person name="Goolsby J.A."/>
            <person name="Tidwell J."/>
            <person name="Bellgard S.E."/>
            <person name="Bellgard M.I."/>
        </authorList>
    </citation>
    <scope>NUCLEOTIDE SEQUENCE</scope>
    <source>
        <tissue evidence="1">Shoot tissue taken approximately 20 cm above the soil surface</tissue>
    </source>
</reference>
<evidence type="ECO:0000313" key="1">
    <source>
        <dbReference type="EMBL" id="JAD15101.1"/>
    </source>
</evidence>
<reference evidence="1" key="1">
    <citation type="submission" date="2014-09" db="EMBL/GenBank/DDBJ databases">
        <authorList>
            <person name="Magalhaes I.L.F."/>
            <person name="Oliveira U."/>
            <person name="Santos F.R."/>
            <person name="Vidigal T.H.D.A."/>
            <person name="Brescovit A.D."/>
            <person name="Santos A.J."/>
        </authorList>
    </citation>
    <scope>NUCLEOTIDE SEQUENCE</scope>
    <source>
        <tissue evidence="1">Shoot tissue taken approximately 20 cm above the soil surface</tissue>
    </source>
</reference>
<organism evidence="1">
    <name type="scientific">Arundo donax</name>
    <name type="common">Giant reed</name>
    <name type="synonym">Donax arundinaceus</name>
    <dbReference type="NCBI Taxonomy" id="35708"/>
    <lineage>
        <taxon>Eukaryota</taxon>
        <taxon>Viridiplantae</taxon>
        <taxon>Streptophyta</taxon>
        <taxon>Embryophyta</taxon>
        <taxon>Tracheophyta</taxon>
        <taxon>Spermatophyta</taxon>
        <taxon>Magnoliopsida</taxon>
        <taxon>Liliopsida</taxon>
        <taxon>Poales</taxon>
        <taxon>Poaceae</taxon>
        <taxon>PACMAD clade</taxon>
        <taxon>Arundinoideae</taxon>
        <taxon>Arundineae</taxon>
        <taxon>Arundo</taxon>
    </lineage>
</organism>
<name>A0A0A8XNS2_ARUDO</name>
<sequence>MHACSSLSHPSILNPTLRILSDAPSSQCRGSPSLLASQSPFQFFHVDSTPQVIQWACFEQRLFGVPKLPPSDLHRTASCTSD</sequence>
<dbReference type="AlphaFoldDB" id="A0A0A8XNS2"/>
<dbReference type="EMBL" id="GBRH01282794">
    <property type="protein sequence ID" value="JAD15101.1"/>
    <property type="molecule type" value="Transcribed_RNA"/>
</dbReference>